<name>A0A1F5L387_PENAI</name>
<organism evidence="10 11">
    <name type="scientific">Penicillium arizonense</name>
    <dbReference type="NCBI Taxonomy" id="1835702"/>
    <lineage>
        <taxon>Eukaryota</taxon>
        <taxon>Fungi</taxon>
        <taxon>Dikarya</taxon>
        <taxon>Ascomycota</taxon>
        <taxon>Pezizomycotina</taxon>
        <taxon>Eurotiomycetes</taxon>
        <taxon>Eurotiomycetidae</taxon>
        <taxon>Eurotiales</taxon>
        <taxon>Aspergillaceae</taxon>
        <taxon>Penicillium</taxon>
    </lineage>
</organism>
<dbReference type="InterPro" id="IPR000198">
    <property type="entry name" value="RhoGAP_dom"/>
</dbReference>
<dbReference type="GeneID" id="34581959"/>
<feature type="region of interest" description="Disordered" evidence="7">
    <location>
        <begin position="1"/>
        <end position="108"/>
    </location>
</feature>
<dbReference type="OrthoDB" id="20689at2759"/>
<keyword evidence="5" id="KW-0539">Nucleus</keyword>
<feature type="compositionally biased region" description="Basic and acidic residues" evidence="7">
    <location>
        <begin position="619"/>
        <end position="629"/>
    </location>
</feature>
<dbReference type="Gene3D" id="2.10.110.10">
    <property type="entry name" value="Cysteine Rich Protein"/>
    <property type="match status" value="4"/>
</dbReference>
<evidence type="ECO:0008006" key="12">
    <source>
        <dbReference type="Google" id="ProtNLM"/>
    </source>
</evidence>
<reference evidence="10 11" key="1">
    <citation type="journal article" date="2016" name="Sci. Rep.">
        <title>Penicillium arizonense, a new, genome sequenced fungal species, reveals a high chemical diversity in secreted metabolites.</title>
        <authorList>
            <person name="Grijseels S."/>
            <person name="Nielsen J.C."/>
            <person name="Randelovic M."/>
            <person name="Nielsen J."/>
            <person name="Nielsen K.F."/>
            <person name="Workman M."/>
            <person name="Frisvad J.C."/>
        </authorList>
    </citation>
    <scope>NUCLEOTIDE SEQUENCE [LARGE SCALE GENOMIC DNA]</scope>
    <source>
        <strain evidence="10 11">CBS 141311</strain>
    </source>
</reference>
<evidence type="ECO:0000256" key="5">
    <source>
        <dbReference type="ARBA" id="ARBA00023242"/>
    </source>
</evidence>
<feature type="compositionally biased region" description="Polar residues" evidence="7">
    <location>
        <begin position="17"/>
        <end position="39"/>
    </location>
</feature>
<keyword evidence="4 6" id="KW-0862">Zinc</keyword>
<evidence type="ECO:0000313" key="10">
    <source>
        <dbReference type="EMBL" id="OGE47460.1"/>
    </source>
</evidence>
<dbReference type="GO" id="GO:0005737">
    <property type="term" value="C:cytoplasm"/>
    <property type="evidence" value="ECO:0007669"/>
    <property type="project" value="TreeGrafter"/>
</dbReference>
<feature type="compositionally biased region" description="Polar residues" evidence="7">
    <location>
        <begin position="1102"/>
        <end position="1126"/>
    </location>
</feature>
<dbReference type="FunFam" id="2.10.110.10:FF:000112">
    <property type="entry name" value="Rho GTPase activator (Lrg11)"/>
    <property type="match status" value="1"/>
</dbReference>
<evidence type="ECO:0000256" key="7">
    <source>
        <dbReference type="SAM" id="MobiDB-lite"/>
    </source>
</evidence>
<feature type="compositionally biased region" description="Basic and acidic residues" evidence="7">
    <location>
        <begin position="78"/>
        <end position="93"/>
    </location>
</feature>
<dbReference type="FunFam" id="2.10.110.10:FF:000058">
    <property type="entry name" value="Rho GTPase activator Lrg11"/>
    <property type="match status" value="1"/>
</dbReference>
<dbReference type="RefSeq" id="XP_022482919.1">
    <property type="nucleotide sequence ID" value="XM_022637225.1"/>
</dbReference>
<feature type="region of interest" description="Disordered" evidence="7">
    <location>
        <begin position="1101"/>
        <end position="1216"/>
    </location>
</feature>
<feature type="domain" description="Rho-GAP" evidence="9">
    <location>
        <begin position="862"/>
        <end position="1064"/>
    </location>
</feature>
<dbReference type="SUPFAM" id="SSF57716">
    <property type="entry name" value="Glucocorticoid receptor-like (DNA-binding domain)"/>
    <property type="match status" value="3"/>
</dbReference>
<keyword evidence="3" id="KW-0677">Repeat</keyword>
<keyword evidence="11" id="KW-1185">Reference proteome</keyword>
<dbReference type="AlphaFoldDB" id="A0A1F5L387"/>
<dbReference type="Gene3D" id="1.10.555.10">
    <property type="entry name" value="Rho GTPase activation protein"/>
    <property type="match status" value="1"/>
</dbReference>
<feature type="compositionally biased region" description="Polar residues" evidence="7">
    <location>
        <begin position="1154"/>
        <end position="1164"/>
    </location>
</feature>
<evidence type="ECO:0000256" key="1">
    <source>
        <dbReference type="ARBA" id="ARBA00004123"/>
    </source>
</evidence>
<feature type="domain" description="LIM zinc-binding" evidence="8">
    <location>
        <begin position="172"/>
        <end position="232"/>
    </location>
</feature>
<dbReference type="SMART" id="SM00132">
    <property type="entry name" value="LIM"/>
    <property type="match status" value="3"/>
</dbReference>
<dbReference type="FunFam" id="1.10.555.10:FF:000033">
    <property type="entry name" value="Rho GTPase activator (Lrg11)"/>
    <property type="match status" value="1"/>
</dbReference>
<evidence type="ECO:0000313" key="11">
    <source>
        <dbReference type="Proteomes" id="UP000177622"/>
    </source>
</evidence>
<comment type="caution">
    <text evidence="10">The sequence shown here is derived from an EMBL/GenBank/DDBJ whole genome shotgun (WGS) entry which is preliminary data.</text>
</comment>
<dbReference type="Pfam" id="PF00412">
    <property type="entry name" value="LIM"/>
    <property type="match status" value="3"/>
</dbReference>
<comment type="subcellular location">
    <subcellularLocation>
        <location evidence="1">Nucleus</location>
    </subcellularLocation>
</comment>
<dbReference type="PANTHER" id="PTHR24215">
    <property type="entry name" value="RHO-GTPASE-ACTIVATING PROTEIN LRG1"/>
    <property type="match status" value="1"/>
</dbReference>
<dbReference type="GO" id="GO:0007165">
    <property type="term" value="P:signal transduction"/>
    <property type="evidence" value="ECO:0007669"/>
    <property type="project" value="InterPro"/>
</dbReference>
<dbReference type="PANTHER" id="PTHR24215:SF10">
    <property type="entry name" value="RHO-GTPASE-ACTIVATING PROTEIN LRG1"/>
    <property type="match status" value="1"/>
</dbReference>
<dbReference type="STRING" id="1835702.A0A1F5L387"/>
<evidence type="ECO:0000256" key="2">
    <source>
        <dbReference type="ARBA" id="ARBA00022723"/>
    </source>
</evidence>
<dbReference type="EMBL" id="LXJU01000044">
    <property type="protein sequence ID" value="OGE47460.1"/>
    <property type="molecule type" value="Genomic_DNA"/>
</dbReference>
<dbReference type="GO" id="GO:0046872">
    <property type="term" value="F:metal ion binding"/>
    <property type="evidence" value="ECO:0007669"/>
    <property type="project" value="UniProtKB-KW"/>
</dbReference>
<evidence type="ECO:0000256" key="6">
    <source>
        <dbReference type="PROSITE-ProRule" id="PRU00125"/>
    </source>
</evidence>
<dbReference type="InterPro" id="IPR001781">
    <property type="entry name" value="Znf_LIM"/>
</dbReference>
<dbReference type="PROSITE" id="PS50023">
    <property type="entry name" value="LIM_DOMAIN_2"/>
    <property type="match status" value="2"/>
</dbReference>
<dbReference type="CDD" id="cd09391">
    <property type="entry name" value="LIM1_Lrg1p_like"/>
    <property type="match status" value="1"/>
</dbReference>
<dbReference type="Proteomes" id="UP000177622">
    <property type="component" value="Unassembled WGS sequence"/>
</dbReference>
<dbReference type="CDD" id="cd09392">
    <property type="entry name" value="LIM2_Lrg1p_like"/>
    <property type="match status" value="1"/>
</dbReference>
<dbReference type="GO" id="GO:0030036">
    <property type="term" value="P:actin cytoskeleton organization"/>
    <property type="evidence" value="ECO:0007669"/>
    <property type="project" value="TreeGrafter"/>
</dbReference>
<feature type="region of interest" description="Disordered" evidence="7">
    <location>
        <begin position="602"/>
        <end position="709"/>
    </location>
</feature>
<dbReference type="SMART" id="SM00324">
    <property type="entry name" value="RhoGAP"/>
    <property type="match status" value="1"/>
</dbReference>
<keyword evidence="2 6" id="KW-0479">Metal-binding</keyword>
<evidence type="ECO:0000256" key="3">
    <source>
        <dbReference type="ARBA" id="ARBA00022737"/>
    </source>
</evidence>
<feature type="compositionally biased region" description="Basic and acidic residues" evidence="7">
    <location>
        <begin position="656"/>
        <end position="667"/>
    </location>
</feature>
<dbReference type="GO" id="GO:0030695">
    <property type="term" value="F:GTPase regulator activity"/>
    <property type="evidence" value="ECO:0007669"/>
    <property type="project" value="UniProtKB-ARBA"/>
</dbReference>
<sequence length="1216" mass="134419">MPPGELPASLVAGNPSGRPTVNTSGYGASYTKNTPTSPEDSLIPFESPTTRTGGPSPITPVNQEDGRSSRGLGPDQASYRDRSTHSAPRDRSRANGRQHNKSPGGSSRLCQKCGESLTGQFVRALGGTFHLECFKCEDCGEIVASKFFPVDSEDGSCQFPLCETDYFRRLSLLCHECGGALRGSYITALDRKYHIEHFTCSVCPTVFGAQDSYYEHESKVYCHFHYSTQFAQRCHGCHTAILKQFVEIFRNGQNQHWHPECYMIHKFWNVRLSPAGQTWEPPPVDEDASEEERKQIREEEDIMEEKVFNIWNTLSTFEESSAACISDMLLHVSNGAYLDGVLVAKRFIGHVEILFGAVDQLANYIKSHELKGESTDPLDSSEPTANVTSELSYGREAKLLCKKIVAFFALLSKTQETGVRKLGVTQELLSLVTGLAHYLKLLIRIGLQGALKLEREKSSPDGLHNFLEHLRDLESLAELEDENAPLDLMAGVEGLADQLSDCCIACKEPIDDECVLLGQSRWHIKPPHLSCSTCEKDLTDELSDALWSEAEEQAYCSDCATRKNLGSTVRGGFIPVSKLQQFIFLLKVALARLLAVLRSGGTLPHTSDDPNLQGYNDNGGHRTPGDVRRANTRSQSYTGGSRDGLEESSLEQTVGEMRRLRSIRNERTLSTTYKRARASRIIDGPEGRSARPGSSGNDGSDPRGPGFQIVEERDANGDTVTDLTFGTQDALTLDDIPRIVAAEQAKEQRPNAYKHAGTKLVGGIEPMPRYNRGHQRGVSSGNLEALMEPTRSKRYFSELTALEYFIVRHVAVLQMEPLLEGYFNMEELLSLIESRKPTIWNIFGRAFKDNKKGGKKKGVFGVGLDYLVEKEGTESSHGVGPGALRIPTLVDDSVSAMRQMDMSVEGVFRKNGNIRRLKDIAELIDTKYDQVDLTKETPVQIAALLKKFLREMPDPLLTFKLHRLFVISQKLPDPEKQKRVLHLSCCLLPKAHRDTMEVLFAFLNWTSSFSHVDEDSGSKMDIHNLATVITPNILYPNAKNSTVDESFLSIEAVNALITYNDAMCEIPEDLQQILSDQTLFRENAEVTTKEILKRYGDIARGSFSQKPENGGETFTITTPNRNNSAPASARIETDPSQDAAWQMQSSVRHVPGPSSHTHSASANPQAGLDFGPPPAAYHRDRSTSNGSQPNAGAPDAQPQNVAYRPRPSPGAMGVTG</sequence>
<proteinExistence type="predicted"/>
<feature type="domain" description="LIM zinc-binding" evidence="8">
    <location>
        <begin position="108"/>
        <end position="169"/>
    </location>
</feature>
<dbReference type="SUPFAM" id="SSF48350">
    <property type="entry name" value="GTPase activation domain, GAP"/>
    <property type="match status" value="1"/>
</dbReference>
<dbReference type="CDD" id="cd04397">
    <property type="entry name" value="RhoGAP_fLRG1"/>
    <property type="match status" value="1"/>
</dbReference>
<evidence type="ECO:0000256" key="4">
    <source>
        <dbReference type="ARBA" id="ARBA00022833"/>
    </source>
</evidence>
<dbReference type="Pfam" id="PF00620">
    <property type="entry name" value="RhoGAP"/>
    <property type="match status" value="1"/>
</dbReference>
<dbReference type="PROSITE" id="PS50238">
    <property type="entry name" value="RHOGAP"/>
    <property type="match status" value="1"/>
</dbReference>
<dbReference type="PROSITE" id="PS00478">
    <property type="entry name" value="LIM_DOMAIN_1"/>
    <property type="match status" value="2"/>
</dbReference>
<dbReference type="GO" id="GO:0005634">
    <property type="term" value="C:nucleus"/>
    <property type="evidence" value="ECO:0007669"/>
    <property type="project" value="UniProtKB-SubCell"/>
</dbReference>
<evidence type="ECO:0000259" key="9">
    <source>
        <dbReference type="PROSITE" id="PS50238"/>
    </source>
</evidence>
<dbReference type="InterPro" id="IPR008936">
    <property type="entry name" value="Rho_GTPase_activation_prot"/>
</dbReference>
<keyword evidence="6" id="KW-0440">LIM domain</keyword>
<evidence type="ECO:0000259" key="8">
    <source>
        <dbReference type="PROSITE" id="PS50023"/>
    </source>
</evidence>
<accession>A0A1F5L387</accession>
<protein>
    <recommendedName>
        <fullName evidence="12">Rho-type GTPase-activating protein 1</fullName>
    </recommendedName>
</protein>
<gene>
    <name evidence="10" type="ORF">PENARI_c044G00567</name>
</gene>